<dbReference type="InterPro" id="IPR036318">
    <property type="entry name" value="FAD-bd_PCMH-like_sf"/>
</dbReference>
<evidence type="ECO:0000259" key="5">
    <source>
        <dbReference type="PROSITE" id="PS51387"/>
    </source>
</evidence>
<feature type="domain" description="FAD-binding PCMH-type" evidence="5">
    <location>
        <begin position="114"/>
        <end position="284"/>
    </location>
</feature>
<organism evidence="6">
    <name type="scientific">Alexandrium monilatum</name>
    <dbReference type="NCBI Taxonomy" id="311494"/>
    <lineage>
        <taxon>Eukaryota</taxon>
        <taxon>Sar</taxon>
        <taxon>Alveolata</taxon>
        <taxon>Dinophyceae</taxon>
        <taxon>Gonyaulacales</taxon>
        <taxon>Pyrocystaceae</taxon>
        <taxon>Alexandrium</taxon>
    </lineage>
</organism>
<dbReference type="SUPFAM" id="SSF56176">
    <property type="entry name" value="FAD-binding/transporter-associated domain-like"/>
    <property type="match status" value="1"/>
</dbReference>
<gene>
    <name evidence="6" type="ORF">AMON00008_LOCUS25422</name>
</gene>
<dbReference type="Pfam" id="PF01565">
    <property type="entry name" value="FAD_binding_4"/>
    <property type="match status" value="1"/>
</dbReference>
<evidence type="ECO:0000256" key="4">
    <source>
        <dbReference type="ARBA" id="ARBA00023002"/>
    </source>
</evidence>
<dbReference type="Gene3D" id="3.30.465.10">
    <property type="match status" value="1"/>
</dbReference>
<dbReference type="PANTHER" id="PTHR42973:SF47">
    <property type="entry name" value="FAD-BINDING PCMH-TYPE DOMAIN-CONTAINING PROTEIN"/>
    <property type="match status" value="1"/>
</dbReference>
<dbReference type="AlphaFoldDB" id="A0A7S4UM39"/>
<comment type="similarity">
    <text evidence="1">Belongs to the oxygen-dependent FAD-linked oxidoreductase family.</text>
</comment>
<accession>A0A7S4UM39</accession>
<dbReference type="PROSITE" id="PS51387">
    <property type="entry name" value="FAD_PCMH"/>
    <property type="match status" value="1"/>
</dbReference>
<dbReference type="InterPro" id="IPR050416">
    <property type="entry name" value="FAD-linked_Oxidoreductase"/>
</dbReference>
<evidence type="ECO:0000256" key="2">
    <source>
        <dbReference type="ARBA" id="ARBA00022630"/>
    </source>
</evidence>
<dbReference type="Pfam" id="PF08031">
    <property type="entry name" value="BBE"/>
    <property type="match status" value="1"/>
</dbReference>
<evidence type="ECO:0000256" key="1">
    <source>
        <dbReference type="ARBA" id="ARBA00005466"/>
    </source>
</evidence>
<dbReference type="InterPro" id="IPR012951">
    <property type="entry name" value="BBE"/>
</dbReference>
<dbReference type="InterPro" id="IPR016167">
    <property type="entry name" value="FAD-bd_PCMH_sub1"/>
</dbReference>
<dbReference type="InterPro" id="IPR016169">
    <property type="entry name" value="FAD-bd_PCMH_sub2"/>
</dbReference>
<reference evidence="6" key="1">
    <citation type="submission" date="2021-01" db="EMBL/GenBank/DDBJ databases">
        <authorList>
            <person name="Corre E."/>
            <person name="Pelletier E."/>
            <person name="Niang G."/>
            <person name="Scheremetjew M."/>
            <person name="Finn R."/>
            <person name="Kale V."/>
            <person name="Holt S."/>
            <person name="Cochrane G."/>
            <person name="Meng A."/>
            <person name="Brown T."/>
            <person name="Cohen L."/>
        </authorList>
    </citation>
    <scope>NUCLEOTIDE SEQUENCE</scope>
    <source>
        <strain evidence="6">CCMP3105</strain>
    </source>
</reference>
<protein>
    <recommendedName>
        <fullName evidence="5">FAD-binding PCMH-type domain-containing protein</fullName>
    </recommendedName>
</protein>
<dbReference type="PANTHER" id="PTHR42973">
    <property type="entry name" value="BINDING OXIDOREDUCTASE, PUTATIVE (AFU_ORTHOLOGUE AFUA_1G17690)-RELATED"/>
    <property type="match status" value="1"/>
</dbReference>
<dbReference type="Gene3D" id="3.30.43.10">
    <property type="entry name" value="Uridine Diphospho-n-acetylenolpyruvylglucosamine Reductase, domain 2"/>
    <property type="match status" value="1"/>
</dbReference>
<proteinExistence type="inferred from homology"/>
<evidence type="ECO:0000313" key="6">
    <source>
        <dbReference type="EMBL" id="CAE4593432.1"/>
    </source>
</evidence>
<dbReference type="Gene3D" id="3.40.462.20">
    <property type="match status" value="1"/>
</dbReference>
<dbReference type="GO" id="GO:0071949">
    <property type="term" value="F:FAD binding"/>
    <property type="evidence" value="ECO:0007669"/>
    <property type="project" value="InterPro"/>
</dbReference>
<keyword evidence="3" id="KW-0274">FAD</keyword>
<dbReference type="GO" id="GO:0016491">
    <property type="term" value="F:oxidoreductase activity"/>
    <property type="evidence" value="ECO:0007669"/>
    <property type="project" value="UniProtKB-KW"/>
</dbReference>
<keyword evidence="2" id="KW-0285">Flavoprotein</keyword>
<evidence type="ECO:0000256" key="3">
    <source>
        <dbReference type="ARBA" id="ARBA00022827"/>
    </source>
</evidence>
<dbReference type="InterPro" id="IPR016166">
    <property type="entry name" value="FAD-bd_PCMH"/>
</dbReference>
<dbReference type="InterPro" id="IPR006094">
    <property type="entry name" value="Oxid_FAD_bind_N"/>
</dbReference>
<keyword evidence="4" id="KW-0560">Oxidoreductase</keyword>
<sequence length="592" mass="65720">MASCLPCLPSAKKRNAYRTVHPPPEGGIKSLPGPVSELTSQFPDMDVAVAPSGKDDVQAWERYNFARFYTPAKKKYNGYEELERRGKSSEALRAQFQTVEFDKVLPTYTWNQDIIGYPSAICTCYRVEHVVAVVNFARAHCKPVGIELAVTSGRHSRAAMADNCIVLDLSGMKDCEMLRDDVLRVGGGAQLHEVDLACNRAGTCVPLGGCPTTGMGLVLMGGYGHMSRKFGLSIDSLLEVTLVTSGGEVLVCNRSQNAELLWANKGGAGNFGVVVEMKLQTYKMSFYKDVGGGSGTRVLFQQRVVAPVEKLGFVGRKDILVNMHMHRMKADDGFFATSSDCKVGVSHAIVVAGGPVITWQVWTGDSVEEGKRYFKEIDKQLPAVVLAGSVNMVDYHSDLQFRYFPFSKSASAYLTEVWFEEMNERILEVIADCFTGATIRQQPFYGDMNWKSGQEPVCHTQYLGGRANIDGDDAFCLRRFKYWFLLIAVIDHTLPLQRYQAQKAATQQFFSWVKQRLAPFRSDGRASDDPYTGHQQNRIVQADGDSSSAVNYYTRDGSALFSLPGKMQRLQRIKAQYDPGNLFCVNFNVRPG</sequence>
<name>A0A7S4UM39_9DINO</name>
<dbReference type="EMBL" id="HBNR01036904">
    <property type="protein sequence ID" value="CAE4593432.1"/>
    <property type="molecule type" value="Transcribed_RNA"/>
</dbReference>